<protein>
    <submittedName>
        <fullName evidence="4">Uncharacterized protein</fullName>
    </submittedName>
</protein>
<evidence type="ECO:0000313" key="4">
    <source>
        <dbReference type="WBParaSite" id="nRc.2.0.1.t28442-RA"/>
    </source>
</evidence>
<dbReference type="Proteomes" id="UP000887565">
    <property type="component" value="Unplaced"/>
</dbReference>
<dbReference type="PANTHER" id="PTHR21700">
    <property type="entry name" value="TRANSTHYRETIN-LIKE FAMILY PROTEIN-RELATED"/>
    <property type="match status" value="1"/>
</dbReference>
<name>A0A915JQQ7_ROMCU</name>
<evidence type="ECO:0000256" key="2">
    <source>
        <dbReference type="SAM" id="SignalP"/>
    </source>
</evidence>
<reference evidence="4" key="1">
    <citation type="submission" date="2022-11" db="UniProtKB">
        <authorList>
            <consortium name="WormBaseParasite"/>
        </authorList>
    </citation>
    <scope>IDENTIFICATION</scope>
</reference>
<proteinExistence type="inferred from homology"/>
<dbReference type="AlphaFoldDB" id="A0A915JQQ7"/>
<evidence type="ECO:0000313" key="3">
    <source>
        <dbReference type="Proteomes" id="UP000887565"/>
    </source>
</evidence>
<sequence length="171" mass="19660">MNRLLIFTLSVFLLVINAPGSIVGSFWGRIQKASAKGRLLCGVKPSVNTLVRLYDEDDGFDPDDLMGETRTDYDGEFRVSGQEKELTPIDPVLKIYHDCDDSRTPGLRMFKIKLPNKYIDSNETMDIGTWNLEMIYEDEKRVPLQAFFHIGPCYTTMRCHILTLIVLNFRF</sequence>
<dbReference type="Pfam" id="PF01060">
    <property type="entry name" value="TTR-52"/>
    <property type="match status" value="1"/>
</dbReference>
<feature type="chain" id="PRO_5036719943" evidence="2">
    <location>
        <begin position="21"/>
        <end position="171"/>
    </location>
</feature>
<dbReference type="WBParaSite" id="nRc.2.0.1.t28442-RA">
    <property type="protein sequence ID" value="nRc.2.0.1.t28442-RA"/>
    <property type="gene ID" value="nRc.2.0.1.g28442"/>
</dbReference>
<comment type="similarity">
    <text evidence="1">Belongs to the nematode transthyretin-like family.</text>
</comment>
<dbReference type="GO" id="GO:0009986">
    <property type="term" value="C:cell surface"/>
    <property type="evidence" value="ECO:0007669"/>
    <property type="project" value="InterPro"/>
</dbReference>
<organism evidence="3 4">
    <name type="scientific">Romanomermis culicivorax</name>
    <name type="common">Nematode worm</name>
    <dbReference type="NCBI Taxonomy" id="13658"/>
    <lineage>
        <taxon>Eukaryota</taxon>
        <taxon>Metazoa</taxon>
        <taxon>Ecdysozoa</taxon>
        <taxon>Nematoda</taxon>
        <taxon>Enoplea</taxon>
        <taxon>Dorylaimia</taxon>
        <taxon>Mermithida</taxon>
        <taxon>Mermithoidea</taxon>
        <taxon>Mermithidae</taxon>
        <taxon>Romanomermis</taxon>
    </lineage>
</organism>
<accession>A0A915JQQ7</accession>
<dbReference type="InterPro" id="IPR038479">
    <property type="entry name" value="Transthyretin-like_sf"/>
</dbReference>
<dbReference type="OMA" id="SRMRRDF"/>
<dbReference type="InterPro" id="IPR001534">
    <property type="entry name" value="Transthyretin-like"/>
</dbReference>
<evidence type="ECO:0000256" key="1">
    <source>
        <dbReference type="ARBA" id="ARBA00010112"/>
    </source>
</evidence>
<dbReference type="Gene3D" id="2.60.40.3330">
    <property type="match status" value="1"/>
</dbReference>
<keyword evidence="3" id="KW-1185">Reference proteome</keyword>
<keyword evidence="2" id="KW-0732">Signal</keyword>
<feature type="signal peptide" evidence="2">
    <location>
        <begin position="1"/>
        <end position="20"/>
    </location>
</feature>